<feature type="domain" description="NTF2 fold" evidence="1">
    <location>
        <begin position="29"/>
        <end position="70"/>
    </location>
</feature>
<evidence type="ECO:0000313" key="3">
    <source>
        <dbReference type="Proteomes" id="UP001597295"/>
    </source>
</evidence>
<dbReference type="InterPro" id="IPR028921">
    <property type="entry name" value="NTF2_fold_dom"/>
</dbReference>
<protein>
    <submittedName>
        <fullName evidence="2">NTF2 fold immunity protein</fullName>
    </submittedName>
</protein>
<comment type="caution">
    <text evidence="2">The sequence shown here is derived from an EMBL/GenBank/DDBJ whole genome shotgun (WGS) entry which is preliminary data.</text>
</comment>
<reference evidence="3" key="1">
    <citation type="journal article" date="2019" name="Int. J. Syst. Evol. Microbiol.">
        <title>The Global Catalogue of Microorganisms (GCM) 10K type strain sequencing project: providing services to taxonomists for standard genome sequencing and annotation.</title>
        <authorList>
            <consortium name="The Broad Institute Genomics Platform"/>
            <consortium name="The Broad Institute Genome Sequencing Center for Infectious Disease"/>
            <person name="Wu L."/>
            <person name="Ma J."/>
        </authorList>
    </citation>
    <scope>NUCLEOTIDE SEQUENCE [LARGE SCALE GENOMIC DNA]</scope>
    <source>
        <strain evidence="3">CGMCC 1.19062</strain>
    </source>
</reference>
<dbReference type="Pfam" id="PF15631">
    <property type="entry name" value="Imm-NTF2-2"/>
    <property type="match status" value="1"/>
</dbReference>
<keyword evidence="3" id="KW-1185">Reference proteome</keyword>
<organism evidence="2 3">
    <name type="scientific">Lacibacterium aquatile</name>
    <dbReference type="NCBI Taxonomy" id="1168082"/>
    <lineage>
        <taxon>Bacteria</taxon>
        <taxon>Pseudomonadati</taxon>
        <taxon>Pseudomonadota</taxon>
        <taxon>Alphaproteobacteria</taxon>
        <taxon>Rhodospirillales</taxon>
        <taxon>Rhodospirillaceae</taxon>
    </lineage>
</organism>
<evidence type="ECO:0000313" key="2">
    <source>
        <dbReference type="EMBL" id="MFD2263203.1"/>
    </source>
</evidence>
<dbReference type="EMBL" id="JBHUIP010000009">
    <property type="protein sequence ID" value="MFD2263203.1"/>
    <property type="molecule type" value="Genomic_DNA"/>
</dbReference>
<sequence length="89" mass="9607">MGNAAVGNDEKISIKMLRASGFDLVDEAIAVALSEALIRRHYGEAELSSQSPLIVKDGGDKWIVSGNIDVESRDRDLGSLKLGKLRLLL</sequence>
<evidence type="ECO:0000259" key="1">
    <source>
        <dbReference type="Pfam" id="PF15631"/>
    </source>
</evidence>
<accession>A0ABW5DPW4</accession>
<proteinExistence type="predicted"/>
<gene>
    <name evidence="2" type="ORF">ACFSM5_09915</name>
</gene>
<name>A0ABW5DPW4_9PROT</name>
<dbReference type="Proteomes" id="UP001597295">
    <property type="component" value="Unassembled WGS sequence"/>
</dbReference>